<dbReference type="Proteomes" id="UP000663852">
    <property type="component" value="Unassembled WGS sequence"/>
</dbReference>
<name>A0A814LFR7_ADIRI</name>
<evidence type="ECO:0000313" key="1">
    <source>
        <dbReference type="EMBL" id="CAF1065257.1"/>
    </source>
</evidence>
<sequence length="211" mass="24421">MALVLYTGNELVGLFSPEVREKGMEIFNRIPGTLLKFLDEKKIIKKVLFKDDILAIGKIMGTEKQKDLNNFKKSLRDSIKSRFRQSNVTEIQPEDFSEDITAHYRDQSRSWAKPGEKLSTIVRYTKEYQVKNLQQWTKVHAYVYIHIIEECENNWFGNNNYKFGYDLSIELTGISIDTAKALKFSQLVAQGTVLDSIRAIEAQTTLTWNDL</sequence>
<evidence type="ECO:0000313" key="2">
    <source>
        <dbReference type="EMBL" id="CAF1578255.1"/>
    </source>
</evidence>
<protein>
    <submittedName>
        <fullName evidence="1">Uncharacterized protein</fullName>
    </submittedName>
</protein>
<evidence type="ECO:0000313" key="3">
    <source>
        <dbReference type="Proteomes" id="UP000663828"/>
    </source>
</evidence>
<comment type="caution">
    <text evidence="1">The sequence shown here is derived from an EMBL/GenBank/DDBJ whole genome shotgun (WGS) entry which is preliminary data.</text>
</comment>
<dbReference type="EMBL" id="CAJNOR010005864">
    <property type="protein sequence ID" value="CAF1578255.1"/>
    <property type="molecule type" value="Genomic_DNA"/>
</dbReference>
<accession>A0A814LFR7</accession>
<proteinExistence type="predicted"/>
<dbReference type="OrthoDB" id="9977399at2759"/>
<keyword evidence="3" id="KW-1185">Reference proteome</keyword>
<evidence type="ECO:0000313" key="4">
    <source>
        <dbReference type="Proteomes" id="UP000663852"/>
    </source>
</evidence>
<dbReference type="AlphaFoldDB" id="A0A814LFR7"/>
<organism evidence="1 4">
    <name type="scientific">Adineta ricciae</name>
    <name type="common">Rotifer</name>
    <dbReference type="NCBI Taxonomy" id="249248"/>
    <lineage>
        <taxon>Eukaryota</taxon>
        <taxon>Metazoa</taxon>
        <taxon>Spiralia</taxon>
        <taxon>Gnathifera</taxon>
        <taxon>Rotifera</taxon>
        <taxon>Eurotatoria</taxon>
        <taxon>Bdelloidea</taxon>
        <taxon>Adinetida</taxon>
        <taxon>Adinetidae</taxon>
        <taxon>Adineta</taxon>
    </lineage>
</organism>
<dbReference type="Proteomes" id="UP000663828">
    <property type="component" value="Unassembled WGS sequence"/>
</dbReference>
<gene>
    <name evidence="1" type="ORF">EDS130_LOCUS18142</name>
    <name evidence="2" type="ORF">XAT740_LOCUS45210</name>
</gene>
<reference evidence="1" key="1">
    <citation type="submission" date="2021-02" db="EMBL/GenBank/DDBJ databases">
        <authorList>
            <person name="Nowell W R."/>
        </authorList>
    </citation>
    <scope>NUCLEOTIDE SEQUENCE</scope>
</reference>
<dbReference type="EMBL" id="CAJNOJ010000083">
    <property type="protein sequence ID" value="CAF1065257.1"/>
    <property type="molecule type" value="Genomic_DNA"/>
</dbReference>